<organism evidence="2 3">
    <name type="scientific">Aphis craccivora</name>
    <name type="common">Cowpea aphid</name>
    <dbReference type="NCBI Taxonomy" id="307492"/>
    <lineage>
        <taxon>Eukaryota</taxon>
        <taxon>Metazoa</taxon>
        <taxon>Ecdysozoa</taxon>
        <taxon>Arthropoda</taxon>
        <taxon>Hexapoda</taxon>
        <taxon>Insecta</taxon>
        <taxon>Pterygota</taxon>
        <taxon>Neoptera</taxon>
        <taxon>Paraneoptera</taxon>
        <taxon>Hemiptera</taxon>
        <taxon>Sternorrhyncha</taxon>
        <taxon>Aphidomorpha</taxon>
        <taxon>Aphidoidea</taxon>
        <taxon>Aphididae</taxon>
        <taxon>Aphidini</taxon>
        <taxon>Aphis</taxon>
        <taxon>Aphis</taxon>
    </lineage>
</organism>
<dbReference type="EMBL" id="VUJU01004063">
    <property type="protein sequence ID" value="KAF0755655.1"/>
    <property type="molecule type" value="Genomic_DNA"/>
</dbReference>
<feature type="non-terminal residue" evidence="2">
    <location>
        <position position="208"/>
    </location>
</feature>
<accession>A0A6G0YHC4</accession>
<keyword evidence="3" id="KW-1185">Reference proteome</keyword>
<feature type="chain" id="PRO_5026132185" evidence="1">
    <location>
        <begin position="23"/>
        <end position="208"/>
    </location>
</feature>
<proteinExistence type="predicted"/>
<name>A0A6G0YHC4_APHCR</name>
<feature type="signal peptide" evidence="1">
    <location>
        <begin position="1"/>
        <end position="22"/>
    </location>
</feature>
<evidence type="ECO:0000313" key="3">
    <source>
        <dbReference type="Proteomes" id="UP000478052"/>
    </source>
</evidence>
<sequence>MASSAMIQLAFLGLLVVSTAFADVKPANKEEKKRDTLFNPSFSFGAKTFGSSAPFAFGSSYSTTAAPFKSVSYSSTPAPFVFGNSFASNAYSNAAAAQSFDGASFIGSSTPAPLFDGSFGSSTPATLIGSSTPAPFLSGAAVSSAALSDSSFSYSSTPASVLLAGASPVVSSTPEPVVLNRSPAFATSYGSYYSAYAPSYAQGAIVKS</sequence>
<dbReference type="AlphaFoldDB" id="A0A6G0YHC4"/>
<evidence type="ECO:0000313" key="2">
    <source>
        <dbReference type="EMBL" id="KAF0755655.1"/>
    </source>
</evidence>
<reference evidence="2 3" key="1">
    <citation type="submission" date="2019-08" db="EMBL/GenBank/DDBJ databases">
        <title>Whole genome of Aphis craccivora.</title>
        <authorList>
            <person name="Voronova N.V."/>
            <person name="Shulinski R.S."/>
            <person name="Bandarenka Y.V."/>
            <person name="Zhorov D.G."/>
            <person name="Warner D."/>
        </authorList>
    </citation>
    <scope>NUCLEOTIDE SEQUENCE [LARGE SCALE GENOMIC DNA]</scope>
    <source>
        <strain evidence="2">180601</strain>
        <tissue evidence="2">Whole Body</tissue>
    </source>
</reference>
<protein>
    <submittedName>
        <fullName evidence="2">BCL-6 corepressor-like protein 1</fullName>
    </submittedName>
</protein>
<keyword evidence="1" id="KW-0732">Signal</keyword>
<gene>
    <name evidence="2" type="ORF">FWK35_00021447</name>
</gene>
<dbReference type="Proteomes" id="UP000478052">
    <property type="component" value="Unassembled WGS sequence"/>
</dbReference>
<comment type="caution">
    <text evidence="2">The sequence shown here is derived from an EMBL/GenBank/DDBJ whole genome shotgun (WGS) entry which is preliminary data.</text>
</comment>
<evidence type="ECO:0000256" key="1">
    <source>
        <dbReference type="SAM" id="SignalP"/>
    </source>
</evidence>